<keyword evidence="3 4" id="KW-0949">S-adenosyl-L-methionine</keyword>
<evidence type="ECO:0000256" key="5">
    <source>
        <dbReference type="PROSITE-ProRule" id="PRU10015"/>
    </source>
</evidence>
<evidence type="ECO:0000313" key="8">
    <source>
        <dbReference type="Proteomes" id="UP000186465"/>
    </source>
</evidence>
<dbReference type="GO" id="GO:0070475">
    <property type="term" value="P:rRNA base methylation"/>
    <property type="evidence" value="ECO:0007669"/>
    <property type="project" value="TreeGrafter"/>
</dbReference>
<dbReference type="Gene3D" id="3.40.50.150">
    <property type="entry name" value="Vaccinia Virus protein VP39"/>
    <property type="match status" value="1"/>
</dbReference>
<dbReference type="EMBL" id="MPDM01000006">
    <property type="protein sequence ID" value="OKL48055.1"/>
    <property type="molecule type" value="Genomic_DNA"/>
</dbReference>
<dbReference type="PROSITE" id="PS51687">
    <property type="entry name" value="SAM_MT_RNA_M5U"/>
    <property type="match status" value="1"/>
</dbReference>
<feature type="active site" description="Nucleophile" evidence="4">
    <location>
        <position position="336"/>
    </location>
</feature>
<dbReference type="CDD" id="cd02440">
    <property type="entry name" value="AdoMet_MTases"/>
    <property type="match status" value="1"/>
</dbReference>
<dbReference type="InterPro" id="IPR010280">
    <property type="entry name" value="U5_MeTrfase_fam"/>
</dbReference>
<feature type="active site" evidence="5">
    <location>
        <position position="336"/>
    </location>
</feature>
<feature type="binding site" evidence="4">
    <location>
        <position position="211"/>
    </location>
    <ligand>
        <name>S-adenosyl-L-methionine</name>
        <dbReference type="ChEBI" id="CHEBI:59789"/>
    </ligand>
</feature>
<dbReference type="Gene3D" id="2.40.50.1070">
    <property type="match status" value="1"/>
</dbReference>
<reference evidence="8" key="1">
    <citation type="submission" date="2016-11" db="EMBL/GenBank/DDBJ databases">
        <title>Actinomyces gypaetusis sp. nov. isolated from Gypaetus barbatus in Qinghai Tibet Plateau China.</title>
        <authorList>
            <person name="Meng X."/>
        </authorList>
    </citation>
    <scope>NUCLEOTIDE SEQUENCE [LARGE SCALE GENOMIC DNA]</scope>
    <source>
        <strain evidence="8">DSM 15383</strain>
    </source>
</reference>
<evidence type="ECO:0000259" key="6">
    <source>
        <dbReference type="Pfam" id="PF13649"/>
    </source>
</evidence>
<evidence type="ECO:0000256" key="3">
    <source>
        <dbReference type="ARBA" id="ARBA00022691"/>
    </source>
</evidence>
<evidence type="ECO:0000256" key="4">
    <source>
        <dbReference type="PROSITE-ProRule" id="PRU01024"/>
    </source>
</evidence>
<dbReference type="SUPFAM" id="SSF53335">
    <property type="entry name" value="S-adenosyl-L-methionine-dependent methyltransferases"/>
    <property type="match status" value="1"/>
</dbReference>
<evidence type="ECO:0000256" key="1">
    <source>
        <dbReference type="ARBA" id="ARBA00022603"/>
    </source>
</evidence>
<dbReference type="PROSITE" id="PS01231">
    <property type="entry name" value="TRMA_2"/>
    <property type="match status" value="1"/>
</dbReference>
<organism evidence="7 8">
    <name type="scientific">Boudabousia marimammalium</name>
    <dbReference type="NCBI Taxonomy" id="156892"/>
    <lineage>
        <taxon>Bacteria</taxon>
        <taxon>Bacillati</taxon>
        <taxon>Actinomycetota</taxon>
        <taxon>Actinomycetes</taxon>
        <taxon>Actinomycetales</taxon>
        <taxon>Actinomycetaceae</taxon>
        <taxon>Boudabousia</taxon>
    </lineage>
</organism>
<dbReference type="InterPro" id="IPR029063">
    <property type="entry name" value="SAM-dependent_MTases_sf"/>
</dbReference>
<proteinExistence type="inferred from homology"/>
<dbReference type="Pfam" id="PF13649">
    <property type="entry name" value="Methyltransf_25"/>
    <property type="match status" value="1"/>
</dbReference>
<feature type="binding site" evidence="4">
    <location>
        <position position="240"/>
    </location>
    <ligand>
        <name>S-adenosyl-L-methionine</name>
        <dbReference type="ChEBI" id="CHEBI:59789"/>
    </ligand>
</feature>
<keyword evidence="2 4" id="KW-0808">Transferase</keyword>
<dbReference type="PANTHER" id="PTHR11061">
    <property type="entry name" value="RNA M5U METHYLTRANSFERASE"/>
    <property type="match status" value="1"/>
</dbReference>
<dbReference type="InterPro" id="IPR041698">
    <property type="entry name" value="Methyltransf_25"/>
</dbReference>
<dbReference type="AlphaFoldDB" id="A0A1Q5PLW2"/>
<comment type="caution">
    <text evidence="7">The sequence shown here is derived from an EMBL/GenBank/DDBJ whole genome shotgun (WGS) entry which is preliminary data.</text>
</comment>
<evidence type="ECO:0000313" key="7">
    <source>
        <dbReference type="EMBL" id="OKL48055.1"/>
    </source>
</evidence>
<sequence>MECSYFDAGECRSCQWLDQPYPQQVARLEQECHALLPQIPASAWLSTMTGPEQGFRNKAKMVVSGSATAPTLGILDENWQGVDLSACPLYSDSLRALFPVIANFLATLKIPPYEVESRNGEIKFIHVTENARGQHMLRFVLRSRRFVAAIRSSLPALQALLPSLRVVSVNLLPQPVALTEGDTEIILTADDVLPMPMGERVLYARPGGFFQTNTMVATELYRQAQAWAEEVAPATVLDLFCGVGGFGLFLAKPGRRVHGIDISEEAIAAAKLAVLPEDGEVTFAAGDAPSLADEGAAALGGVPDLVVVNPPRRGITAEGCAWLEAKQPGTVIYSSCNPKSLAKDLEMLPNYRVKQIRIFDMFPHTSHVEVLAWLTRADTE</sequence>
<name>A0A1Q5PLW2_9ACTO</name>
<comment type="similarity">
    <text evidence="4">Belongs to the class I-like SAM-binding methyltransferase superfamily. RNA M5U methyltransferase family.</text>
</comment>
<dbReference type="InterPro" id="IPR030391">
    <property type="entry name" value="MeTrfase_TrmA_CS"/>
</dbReference>
<keyword evidence="8" id="KW-1185">Reference proteome</keyword>
<keyword evidence="1 4" id="KW-0489">Methyltransferase</keyword>
<feature type="binding site" evidence="4">
    <location>
        <position position="261"/>
    </location>
    <ligand>
        <name>S-adenosyl-L-methionine</name>
        <dbReference type="ChEBI" id="CHEBI:59789"/>
    </ligand>
</feature>
<dbReference type="OrthoDB" id="9804590at2"/>
<feature type="binding site" evidence="4">
    <location>
        <position position="309"/>
    </location>
    <ligand>
        <name>S-adenosyl-L-methionine</name>
        <dbReference type="ChEBI" id="CHEBI:59789"/>
    </ligand>
</feature>
<dbReference type="GO" id="GO:0070041">
    <property type="term" value="F:rRNA (uridine-C5-)-methyltransferase activity"/>
    <property type="evidence" value="ECO:0007669"/>
    <property type="project" value="TreeGrafter"/>
</dbReference>
<feature type="domain" description="Methyltransferase" evidence="6">
    <location>
        <begin position="236"/>
        <end position="293"/>
    </location>
</feature>
<dbReference type="STRING" id="156892.BM477_06190"/>
<dbReference type="PROSITE" id="PS01230">
    <property type="entry name" value="TRMA_1"/>
    <property type="match status" value="1"/>
</dbReference>
<protein>
    <recommendedName>
        <fullName evidence="6">Methyltransferase domain-containing protein</fullName>
    </recommendedName>
</protein>
<dbReference type="PANTHER" id="PTHR11061:SF30">
    <property type="entry name" value="TRNA (URACIL(54)-C(5))-METHYLTRANSFERASE"/>
    <property type="match status" value="1"/>
</dbReference>
<dbReference type="Proteomes" id="UP000186465">
    <property type="component" value="Unassembled WGS sequence"/>
</dbReference>
<evidence type="ECO:0000256" key="2">
    <source>
        <dbReference type="ARBA" id="ARBA00022679"/>
    </source>
</evidence>
<dbReference type="RefSeq" id="WP_075361823.1">
    <property type="nucleotide sequence ID" value="NZ_MPDM01000006.1"/>
</dbReference>
<dbReference type="InterPro" id="IPR030390">
    <property type="entry name" value="MeTrfase_TrmA_AS"/>
</dbReference>
<gene>
    <name evidence="7" type="ORF">BM477_06190</name>
</gene>
<accession>A0A1Q5PLW2</accession>
<dbReference type="Pfam" id="PF05958">
    <property type="entry name" value="tRNA_U5-meth_tr"/>
    <property type="match status" value="1"/>
</dbReference>